<accession>A0A3P7P6J7</accession>
<dbReference type="KEGG" id="cbar:PATL70BA_3237"/>
<dbReference type="Proteomes" id="UP000279029">
    <property type="component" value="Chromosome"/>
</dbReference>
<protein>
    <submittedName>
        <fullName evidence="1">Uncharacterized protein</fullName>
    </submittedName>
</protein>
<reference evidence="1 2" key="1">
    <citation type="submission" date="2018-09" db="EMBL/GenBank/DDBJ databases">
        <authorList>
            <person name="Postec A."/>
        </authorList>
    </citation>
    <scope>NUCLEOTIDE SEQUENCE [LARGE SCALE GENOMIC DNA]</scope>
    <source>
        <strain evidence="1">70B-A</strain>
    </source>
</reference>
<organism evidence="1 2">
    <name type="scientific">Petrocella atlantisensis</name>
    <dbReference type="NCBI Taxonomy" id="2173034"/>
    <lineage>
        <taxon>Bacteria</taxon>
        <taxon>Bacillati</taxon>
        <taxon>Bacillota</taxon>
        <taxon>Clostridia</taxon>
        <taxon>Lachnospirales</taxon>
        <taxon>Vallitaleaceae</taxon>
        <taxon>Petrocella</taxon>
    </lineage>
</organism>
<name>A0A3P7P6J7_9FIRM</name>
<keyword evidence="2" id="KW-1185">Reference proteome</keyword>
<sequence>MLTTPICLQGDLMPVSLRTTNVTPTRFADCVDNMMLCEVYYFSLV</sequence>
<dbReference type="EMBL" id="LR130778">
    <property type="protein sequence ID" value="VDN49160.1"/>
    <property type="molecule type" value="Genomic_DNA"/>
</dbReference>
<dbReference type="AlphaFoldDB" id="A0A3P7P6J7"/>
<proteinExistence type="predicted"/>
<evidence type="ECO:0000313" key="2">
    <source>
        <dbReference type="Proteomes" id="UP000279029"/>
    </source>
</evidence>
<evidence type="ECO:0000313" key="1">
    <source>
        <dbReference type="EMBL" id="VDN49160.1"/>
    </source>
</evidence>
<gene>
    <name evidence="1" type="ORF">PATL70BA_3237</name>
</gene>